<dbReference type="InterPro" id="IPR036521">
    <property type="entry name" value="SRP19-like_sf"/>
</dbReference>
<name>A0AAV9P483_9PEZI</name>
<organism evidence="6 7">
    <name type="scientific">Saxophila tyrrhenica</name>
    <dbReference type="NCBI Taxonomy" id="1690608"/>
    <lineage>
        <taxon>Eukaryota</taxon>
        <taxon>Fungi</taxon>
        <taxon>Dikarya</taxon>
        <taxon>Ascomycota</taxon>
        <taxon>Pezizomycotina</taxon>
        <taxon>Dothideomycetes</taxon>
        <taxon>Dothideomycetidae</taxon>
        <taxon>Mycosphaerellales</taxon>
        <taxon>Extremaceae</taxon>
        <taxon>Saxophila</taxon>
    </lineage>
</organism>
<dbReference type="Proteomes" id="UP001337655">
    <property type="component" value="Unassembled WGS sequence"/>
</dbReference>
<dbReference type="RefSeq" id="XP_064656572.1">
    <property type="nucleotide sequence ID" value="XM_064805467.1"/>
</dbReference>
<evidence type="ECO:0000256" key="3">
    <source>
        <dbReference type="ARBA" id="ARBA00023135"/>
    </source>
</evidence>
<feature type="compositionally biased region" description="Acidic residues" evidence="5">
    <location>
        <begin position="9"/>
        <end position="21"/>
    </location>
</feature>
<comment type="subcellular location">
    <subcellularLocation>
        <location evidence="1">Cytoplasm</location>
    </subcellularLocation>
</comment>
<evidence type="ECO:0000256" key="2">
    <source>
        <dbReference type="ARBA" id="ARBA00022490"/>
    </source>
</evidence>
<evidence type="ECO:0000256" key="1">
    <source>
        <dbReference type="ARBA" id="ARBA00004496"/>
    </source>
</evidence>
<evidence type="ECO:0000313" key="6">
    <source>
        <dbReference type="EMBL" id="KAK5166690.1"/>
    </source>
</evidence>
<dbReference type="Pfam" id="PF01922">
    <property type="entry name" value="SRP19"/>
    <property type="match status" value="1"/>
</dbReference>
<accession>A0AAV9P483</accession>
<keyword evidence="7" id="KW-1185">Reference proteome</keyword>
<evidence type="ECO:0000256" key="4">
    <source>
        <dbReference type="ARBA" id="ARBA00023274"/>
    </source>
</evidence>
<dbReference type="AlphaFoldDB" id="A0AAV9P483"/>
<dbReference type="Gene3D" id="3.30.56.30">
    <property type="entry name" value="Signal recognition particle, SRP19-like subunit"/>
    <property type="match status" value="1"/>
</dbReference>
<dbReference type="GO" id="GO:0005786">
    <property type="term" value="C:signal recognition particle, endoplasmic reticulum targeting"/>
    <property type="evidence" value="ECO:0007669"/>
    <property type="project" value="UniProtKB-KW"/>
</dbReference>
<dbReference type="PANTHER" id="PTHR17453:SF0">
    <property type="entry name" value="SIGNAL RECOGNITION PARTICLE 19 KDA PROTEIN"/>
    <property type="match status" value="1"/>
</dbReference>
<feature type="compositionally biased region" description="Low complexity" evidence="5">
    <location>
        <begin position="39"/>
        <end position="50"/>
    </location>
</feature>
<keyword evidence="3" id="KW-0733">Signal recognition particle</keyword>
<dbReference type="EMBL" id="JAVRRT010000013">
    <property type="protein sequence ID" value="KAK5166690.1"/>
    <property type="molecule type" value="Genomic_DNA"/>
</dbReference>
<reference evidence="6 7" key="1">
    <citation type="submission" date="2023-08" db="EMBL/GenBank/DDBJ databases">
        <title>Black Yeasts Isolated from many extreme environments.</title>
        <authorList>
            <person name="Coleine C."/>
            <person name="Stajich J.E."/>
            <person name="Selbmann L."/>
        </authorList>
    </citation>
    <scope>NUCLEOTIDE SEQUENCE [LARGE SCALE GENOMIC DNA]</scope>
    <source>
        <strain evidence="6 7">CCFEE 5935</strain>
    </source>
</reference>
<dbReference type="PANTHER" id="PTHR17453">
    <property type="entry name" value="SIGNAL RECOGNITION PARTICLE 19 KD PROTEIN"/>
    <property type="match status" value="1"/>
</dbReference>
<feature type="compositionally biased region" description="Polar residues" evidence="5">
    <location>
        <begin position="56"/>
        <end position="78"/>
    </location>
</feature>
<dbReference type="SUPFAM" id="SSF69695">
    <property type="entry name" value="SRP19"/>
    <property type="match status" value="1"/>
</dbReference>
<dbReference type="GO" id="GO:0008312">
    <property type="term" value="F:7S RNA binding"/>
    <property type="evidence" value="ECO:0007669"/>
    <property type="project" value="InterPro"/>
</dbReference>
<protein>
    <submittedName>
        <fullName evidence="6">Signal recognition particle subunit</fullName>
    </submittedName>
</protein>
<keyword evidence="4" id="KW-0687">Ribonucleoprotein</keyword>
<evidence type="ECO:0000313" key="7">
    <source>
        <dbReference type="Proteomes" id="UP001337655"/>
    </source>
</evidence>
<proteinExistence type="predicted"/>
<dbReference type="GeneID" id="89929568"/>
<feature type="region of interest" description="Disordered" evidence="5">
    <location>
        <begin position="1"/>
        <end position="85"/>
    </location>
</feature>
<keyword evidence="2" id="KW-0963">Cytoplasm</keyword>
<evidence type="ECO:0000256" key="5">
    <source>
        <dbReference type="SAM" id="MobiDB-lite"/>
    </source>
</evidence>
<dbReference type="GO" id="GO:0006617">
    <property type="term" value="P:SRP-dependent cotranslational protein targeting to membrane, signal sequence recognition"/>
    <property type="evidence" value="ECO:0007669"/>
    <property type="project" value="TreeGrafter"/>
</dbReference>
<comment type="caution">
    <text evidence="6">The sequence shown here is derived from an EMBL/GenBank/DDBJ whole genome shotgun (WGS) entry which is preliminary data.</text>
</comment>
<sequence length="288" mass="31271">MSAPRIEEVSDDDVSDPEEMDPSAFDFARPQGNLGQPPASSSSSSAAAASQIDPATLQQLLQSQNAPPRPQQPQSGVQNDRYAAQQRERSKSWQCLYPIYFDASRSRQDGRRVRKEEGVENPLARDMVDALQWLQQERGFECEVVFEPASTHPRDWGNPGRVRCLVQKGGGEVGKHQLLHEISTYLRAHPTNDDSPLRLQLQGLPPPKDGKAPKPAVPRGFKMGSILPLHSPALSGGGISQNFLKDMMAEFGGQLPPGMEGLQGMANMGAGGGMGAKGGKPKMVRVRK</sequence>
<dbReference type="InterPro" id="IPR002778">
    <property type="entry name" value="Signal_recog_particle_SRP19"/>
</dbReference>
<gene>
    <name evidence="6" type="primary">SEC65</name>
    <name evidence="6" type="ORF">LTR77_008234</name>
</gene>